<sequence>MCTRPTSLPKILDFIMIGAKELLPLVTKGNVISLPSEMKYSDTLSHVWDSPYLIMSIGGKAALILQLLQYGFLIGDNHWFHARDICGSGSI</sequence>
<organism evidence="1 2">
    <name type="scientific">Tanacetum coccineum</name>
    <dbReference type="NCBI Taxonomy" id="301880"/>
    <lineage>
        <taxon>Eukaryota</taxon>
        <taxon>Viridiplantae</taxon>
        <taxon>Streptophyta</taxon>
        <taxon>Embryophyta</taxon>
        <taxon>Tracheophyta</taxon>
        <taxon>Spermatophyta</taxon>
        <taxon>Magnoliopsida</taxon>
        <taxon>eudicotyledons</taxon>
        <taxon>Gunneridae</taxon>
        <taxon>Pentapetalae</taxon>
        <taxon>asterids</taxon>
        <taxon>campanulids</taxon>
        <taxon>Asterales</taxon>
        <taxon>Asteraceae</taxon>
        <taxon>Asteroideae</taxon>
        <taxon>Anthemideae</taxon>
        <taxon>Anthemidinae</taxon>
        <taxon>Tanacetum</taxon>
    </lineage>
</organism>
<proteinExistence type="predicted"/>
<gene>
    <name evidence="1" type="ORF">Tco_1113502</name>
</gene>
<evidence type="ECO:0000313" key="2">
    <source>
        <dbReference type="Proteomes" id="UP001151760"/>
    </source>
</evidence>
<reference evidence="1" key="1">
    <citation type="journal article" date="2022" name="Int. J. Mol. Sci.">
        <title>Draft Genome of Tanacetum Coccineum: Genomic Comparison of Closely Related Tanacetum-Family Plants.</title>
        <authorList>
            <person name="Yamashiro T."/>
            <person name="Shiraishi A."/>
            <person name="Nakayama K."/>
            <person name="Satake H."/>
        </authorList>
    </citation>
    <scope>NUCLEOTIDE SEQUENCE</scope>
</reference>
<dbReference type="EMBL" id="BQNB010021126">
    <property type="protein sequence ID" value="GJU03164.1"/>
    <property type="molecule type" value="Genomic_DNA"/>
</dbReference>
<evidence type="ECO:0000313" key="1">
    <source>
        <dbReference type="EMBL" id="GJU03164.1"/>
    </source>
</evidence>
<accession>A0ABQ5IW42</accession>
<protein>
    <submittedName>
        <fullName evidence="1">Uncharacterized protein</fullName>
    </submittedName>
</protein>
<name>A0ABQ5IW42_9ASTR</name>
<keyword evidence="2" id="KW-1185">Reference proteome</keyword>
<comment type="caution">
    <text evidence="1">The sequence shown here is derived from an EMBL/GenBank/DDBJ whole genome shotgun (WGS) entry which is preliminary data.</text>
</comment>
<dbReference type="Proteomes" id="UP001151760">
    <property type="component" value="Unassembled WGS sequence"/>
</dbReference>
<reference evidence="1" key="2">
    <citation type="submission" date="2022-01" db="EMBL/GenBank/DDBJ databases">
        <authorList>
            <person name="Yamashiro T."/>
            <person name="Shiraishi A."/>
            <person name="Satake H."/>
            <person name="Nakayama K."/>
        </authorList>
    </citation>
    <scope>NUCLEOTIDE SEQUENCE</scope>
</reference>